<dbReference type="Gene3D" id="1.10.1070.20">
    <property type="match status" value="1"/>
</dbReference>
<dbReference type="OrthoDB" id="9805913at2"/>
<sequence length="416" mass="46307">MITSKPLYVYLQRPDNGEWITVGRYQKSGDGAGGRFRYAPSYAETGLGWSIDPVNLPFDPEIEWTAPRYDGLHDVLRDACPDAWGQALLRRAHNLPDDTPMLRYLLLSGNADRWGALAVGAFRKPSVAELASPKLPRLPALVEELAALSEHRPPVDSALRKRLVQTASVGGARPKATVQDELGQYWIVKPQVATDAADIPRLEHMAQQWGAASGLHFAATVFHPGAAGRSAIRVLRFDRRDDRRLMCVSAASLLRAEYPGGAGELDRWSYPRLAEELRLIGAPIDDCRELFGRMLFNALCGNDDDHVRNHAIVYSHEEQRWRLAPAYDVVPNPVETPRTLALQLSAGRFDICRVAALADALRFGFASLKEAEDYLDALLIRVERAFEQVAHLLDPAWQQLLRDRLRANTKALGALL</sequence>
<feature type="domain" description="HipA-like C-terminal" evidence="4">
    <location>
        <begin position="168"/>
        <end position="382"/>
    </location>
</feature>
<proteinExistence type="inferred from homology"/>
<dbReference type="EMBL" id="VLKW01000006">
    <property type="protein sequence ID" value="TWI45896.1"/>
    <property type="molecule type" value="Genomic_DNA"/>
</dbReference>
<dbReference type="Proteomes" id="UP000315112">
    <property type="component" value="Unassembled WGS sequence"/>
</dbReference>
<dbReference type="Pfam" id="PF07804">
    <property type="entry name" value="HipA_C"/>
    <property type="match status" value="1"/>
</dbReference>
<evidence type="ECO:0000259" key="4">
    <source>
        <dbReference type="Pfam" id="PF07804"/>
    </source>
</evidence>
<dbReference type="AlphaFoldDB" id="A0A562PPA9"/>
<reference evidence="5 8" key="3">
    <citation type="submission" date="2019-12" db="EMBL/GenBank/DDBJ databases">
        <title>Draft Genome Sequences of Six Type Strains of the Genus Massilia.</title>
        <authorList>
            <person name="Miess H."/>
            <person name="Frediansyah A."/>
            <person name="Goeker M."/>
            <person name="Gross H."/>
        </authorList>
    </citation>
    <scope>NUCLEOTIDE SEQUENCE [LARGE SCALE GENOMIC DNA]</scope>
    <source>
        <strain evidence="5 8">DSM 26639</strain>
    </source>
</reference>
<dbReference type="InterPro" id="IPR052028">
    <property type="entry name" value="HipA_Ser/Thr_kinase"/>
</dbReference>
<dbReference type="PANTHER" id="PTHR37419">
    <property type="entry name" value="SERINE/THREONINE-PROTEIN KINASE TOXIN HIPA"/>
    <property type="match status" value="1"/>
</dbReference>
<dbReference type="GO" id="GO:0005829">
    <property type="term" value="C:cytosol"/>
    <property type="evidence" value="ECO:0007669"/>
    <property type="project" value="TreeGrafter"/>
</dbReference>
<dbReference type="InterPro" id="IPR012893">
    <property type="entry name" value="HipA-like_C"/>
</dbReference>
<organism evidence="6 7">
    <name type="scientific">Pseudoduganella flava</name>
    <dbReference type="NCBI Taxonomy" id="871742"/>
    <lineage>
        <taxon>Bacteria</taxon>
        <taxon>Pseudomonadati</taxon>
        <taxon>Pseudomonadota</taxon>
        <taxon>Betaproteobacteria</taxon>
        <taxon>Burkholderiales</taxon>
        <taxon>Oxalobacteraceae</taxon>
        <taxon>Telluria group</taxon>
        <taxon>Pseudoduganella</taxon>
    </lineage>
</organism>
<accession>A0A562PPA9</accession>
<dbReference type="RefSeq" id="WP_145876940.1">
    <property type="nucleotide sequence ID" value="NZ_CP046904.1"/>
</dbReference>
<evidence type="ECO:0000313" key="5">
    <source>
        <dbReference type="EMBL" id="QGZ40456.1"/>
    </source>
</evidence>
<reference evidence="6" key="2">
    <citation type="submission" date="2019-07" db="EMBL/GenBank/DDBJ databases">
        <authorList>
            <person name="Whitman W."/>
            <person name="Huntemann M."/>
            <person name="Clum A."/>
            <person name="Pillay M."/>
            <person name="Palaniappan K."/>
            <person name="Varghese N."/>
            <person name="Mikhailova N."/>
            <person name="Stamatis D."/>
            <person name="Reddy T."/>
            <person name="Daum C."/>
            <person name="Shapiro N."/>
            <person name="Ivanova N."/>
            <person name="Kyrpides N."/>
            <person name="Woyke T."/>
        </authorList>
    </citation>
    <scope>NUCLEOTIDE SEQUENCE</scope>
    <source>
        <strain evidence="6">CGMCC 1.10685</strain>
    </source>
</reference>
<keyword evidence="3 6" id="KW-0418">Kinase</keyword>
<name>A0A562PPA9_9BURK</name>
<reference evidence="6 7" key="1">
    <citation type="journal article" date="2015" name="Stand. Genomic Sci.">
        <title>Genomic Encyclopedia of Bacterial and Archaeal Type Strains, Phase III: the genomes of soil and plant-associated and newly described type strains.</title>
        <authorList>
            <person name="Whitman W.B."/>
            <person name="Woyke T."/>
            <person name="Klenk H.P."/>
            <person name="Zhou Y."/>
            <person name="Lilburn T.G."/>
            <person name="Beck B.J."/>
            <person name="De Vos P."/>
            <person name="Vandamme P."/>
            <person name="Eisen J.A."/>
            <person name="Garrity G."/>
            <person name="Hugenholtz P."/>
            <person name="Kyrpides N.C."/>
        </authorList>
    </citation>
    <scope>NUCLEOTIDE SEQUENCE [LARGE SCALE GENOMIC DNA]</scope>
    <source>
        <strain evidence="6 7">CGMCC 1.10685</strain>
    </source>
</reference>
<evidence type="ECO:0000313" key="6">
    <source>
        <dbReference type="EMBL" id="TWI45896.1"/>
    </source>
</evidence>
<dbReference type="EMBL" id="CP046904">
    <property type="protein sequence ID" value="QGZ40456.1"/>
    <property type="molecule type" value="Genomic_DNA"/>
</dbReference>
<protein>
    <submittedName>
        <fullName evidence="6">Serine/threonine-protein kinase HipA</fullName>
    </submittedName>
    <submittedName>
        <fullName evidence="5">Type II toxin-antitoxin system HipA family toxin</fullName>
    </submittedName>
</protein>
<comment type="similarity">
    <text evidence="1">Belongs to the HipA Ser/Thr kinase family.</text>
</comment>
<dbReference type="GO" id="GO:0004674">
    <property type="term" value="F:protein serine/threonine kinase activity"/>
    <property type="evidence" value="ECO:0007669"/>
    <property type="project" value="TreeGrafter"/>
</dbReference>
<evidence type="ECO:0000313" key="7">
    <source>
        <dbReference type="Proteomes" id="UP000315112"/>
    </source>
</evidence>
<gene>
    <name evidence="5" type="ORF">GO485_16270</name>
    <name evidence="6" type="ORF">IP92_03326</name>
</gene>
<evidence type="ECO:0000313" key="8">
    <source>
        <dbReference type="Proteomes" id="UP000437862"/>
    </source>
</evidence>
<dbReference type="PANTHER" id="PTHR37419:SF8">
    <property type="entry name" value="TOXIN YJJJ"/>
    <property type="match status" value="1"/>
</dbReference>
<evidence type="ECO:0000256" key="1">
    <source>
        <dbReference type="ARBA" id="ARBA00010164"/>
    </source>
</evidence>
<evidence type="ECO:0000256" key="2">
    <source>
        <dbReference type="ARBA" id="ARBA00022679"/>
    </source>
</evidence>
<keyword evidence="2" id="KW-0808">Transferase</keyword>
<evidence type="ECO:0000256" key="3">
    <source>
        <dbReference type="ARBA" id="ARBA00022777"/>
    </source>
</evidence>
<keyword evidence="8" id="KW-1185">Reference proteome</keyword>
<dbReference type="Proteomes" id="UP000437862">
    <property type="component" value="Chromosome"/>
</dbReference>